<dbReference type="EMBL" id="CAJJDN010000137">
    <property type="protein sequence ID" value="CAD8122190.1"/>
    <property type="molecule type" value="Genomic_DNA"/>
</dbReference>
<dbReference type="Proteomes" id="UP000692954">
    <property type="component" value="Unassembled WGS sequence"/>
</dbReference>
<sequence>MNSKIQAQFREMILRIGMKKQEDQSYNAKIIQMQLRNW</sequence>
<reference evidence="1" key="1">
    <citation type="submission" date="2021-01" db="EMBL/GenBank/DDBJ databases">
        <authorList>
            <consortium name="Genoscope - CEA"/>
            <person name="William W."/>
        </authorList>
    </citation>
    <scope>NUCLEOTIDE SEQUENCE</scope>
</reference>
<comment type="caution">
    <text evidence="1">The sequence shown here is derived from an EMBL/GenBank/DDBJ whole genome shotgun (WGS) entry which is preliminary data.</text>
</comment>
<dbReference type="AlphaFoldDB" id="A0A8S1R643"/>
<protein>
    <submittedName>
        <fullName evidence="1">Uncharacterized protein</fullName>
    </submittedName>
</protein>
<evidence type="ECO:0000313" key="1">
    <source>
        <dbReference type="EMBL" id="CAD8122190.1"/>
    </source>
</evidence>
<gene>
    <name evidence="1" type="ORF">PSON_ATCC_30995.1.T1370011</name>
</gene>
<name>A0A8S1R643_9CILI</name>
<keyword evidence="2" id="KW-1185">Reference proteome</keyword>
<accession>A0A8S1R643</accession>
<proteinExistence type="predicted"/>
<organism evidence="1 2">
    <name type="scientific">Paramecium sonneborni</name>
    <dbReference type="NCBI Taxonomy" id="65129"/>
    <lineage>
        <taxon>Eukaryota</taxon>
        <taxon>Sar</taxon>
        <taxon>Alveolata</taxon>
        <taxon>Ciliophora</taxon>
        <taxon>Intramacronucleata</taxon>
        <taxon>Oligohymenophorea</taxon>
        <taxon>Peniculida</taxon>
        <taxon>Parameciidae</taxon>
        <taxon>Paramecium</taxon>
    </lineage>
</organism>
<evidence type="ECO:0000313" key="2">
    <source>
        <dbReference type="Proteomes" id="UP000692954"/>
    </source>
</evidence>